<dbReference type="InterPro" id="IPR039569">
    <property type="entry name" value="FAS1-like_DH_region"/>
</dbReference>
<reference evidence="2 3" key="1">
    <citation type="submission" date="2019-02" db="EMBL/GenBank/DDBJ databases">
        <authorList>
            <person name="Fomenkov A."/>
            <person name="Dubinina G."/>
            <person name="Grabovich M."/>
            <person name="Vincze T."/>
            <person name="Roberts R.J."/>
        </authorList>
    </citation>
    <scope>NUCLEOTIDE SEQUENCE [LARGE SCALE GENOMIC DNA]</scope>
    <source>
        <strain evidence="2 3">P</strain>
    </source>
</reference>
<feature type="domain" description="FAS1-like dehydratase" evidence="1">
    <location>
        <begin position="8"/>
        <end position="127"/>
    </location>
</feature>
<evidence type="ECO:0000313" key="3">
    <source>
        <dbReference type="Proteomes" id="UP000323824"/>
    </source>
</evidence>
<evidence type="ECO:0000259" key="1">
    <source>
        <dbReference type="Pfam" id="PF13452"/>
    </source>
</evidence>
<dbReference type="EMBL" id="CP035807">
    <property type="protein sequence ID" value="QEN06161.1"/>
    <property type="molecule type" value="Genomic_DNA"/>
</dbReference>
<organism evidence="2 3">
    <name type="scientific">Thiospirochaeta perfilievii</name>
    <dbReference type="NCBI Taxonomy" id="252967"/>
    <lineage>
        <taxon>Bacteria</taxon>
        <taxon>Pseudomonadati</taxon>
        <taxon>Spirochaetota</taxon>
        <taxon>Spirochaetia</taxon>
        <taxon>Spirochaetales</taxon>
        <taxon>Spirochaetaceae</taxon>
        <taxon>Thiospirochaeta</taxon>
    </lineage>
</organism>
<dbReference type="KEGG" id="sper:EW093_16190"/>
<evidence type="ECO:0000313" key="2">
    <source>
        <dbReference type="EMBL" id="QEN06161.1"/>
    </source>
</evidence>
<sequence>MALDMSYKGKEFPSYSFKVEHCKIKELCGAIGDKNPIYFDSEEAKKDGYKDSPAPLTFASLMSFWGYPEIWNRMTEIGIDIKRLLHAKEEYEYLELIYPGDELTGTVSVDSLRDGKMQMACFKTTFKRGSEVVLIAKMTIMVPPAN</sequence>
<dbReference type="InterPro" id="IPR016709">
    <property type="entry name" value="HadA-like"/>
</dbReference>
<proteinExistence type="predicted"/>
<dbReference type="CDD" id="cd03441">
    <property type="entry name" value="R_hydratase_like"/>
    <property type="match status" value="1"/>
</dbReference>
<dbReference type="PIRSF" id="PIRSF018072">
    <property type="entry name" value="UCP018072"/>
    <property type="match status" value="1"/>
</dbReference>
<reference evidence="2 3" key="2">
    <citation type="submission" date="2019-09" db="EMBL/GenBank/DDBJ databases">
        <title>Complete Genome Sequence and Methylome Analysis of free living Spirochaetas.</title>
        <authorList>
            <person name="Leshcheva N."/>
            <person name="Mikheeva N."/>
        </authorList>
    </citation>
    <scope>NUCLEOTIDE SEQUENCE [LARGE SCALE GENOMIC DNA]</scope>
    <source>
        <strain evidence="2 3">P</strain>
    </source>
</reference>
<name>A0A5C1QF19_9SPIO</name>
<accession>A0A5C1QF19</accession>
<dbReference type="Proteomes" id="UP000323824">
    <property type="component" value="Chromosome"/>
</dbReference>
<dbReference type="Gene3D" id="3.10.129.10">
    <property type="entry name" value="Hotdog Thioesterase"/>
    <property type="match status" value="1"/>
</dbReference>
<dbReference type="RefSeq" id="WP_149569395.1">
    <property type="nucleotide sequence ID" value="NZ_CP035807.1"/>
</dbReference>
<gene>
    <name evidence="2" type="ORF">EW093_16190</name>
</gene>
<dbReference type="InterPro" id="IPR029069">
    <property type="entry name" value="HotDog_dom_sf"/>
</dbReference>
<dbReference type="Pfam" id="PF13452">
    <property type="entry name" value="FAS1_DH_region"/>
    <property type="match status" value="1"/>
</dbReference>
<dbReference type="OrthoDB" id="160199at2"/>
<dbReference type="SUPFAM" id="SSF54637">
    <property type="entry name" value="Thioesterase/thiol ester dehydrase-isomerase"/>
    <property type="match status" value="1"/>
</dbReference>
<keyword evidence="3" id="KW-1185">Reference proteome</keyword>
<dbReference type="AlphaFoldDB" id="A0A5C1QF19"/>
<protein>
    <submittedName>
        <fullName evidence="2">MaoC family dehydratase</fullName>
    </submittedName>
</protein>